<dbReference type="Pfam" id="PF09864">
    <property type="entry name" value="MliC"/>
    <property type="match status" value="1"/>
</dbReference>
<dbReference type="EMBL" id="WNXQ01000002">
    <property type="protein sequence ID" value="MWB77115.1"/>
    <property type="molecule type" value="Genomic_DNA"/>
</dbReference>
<organism evidence="7 8">
    <name type="scientific">Pseudooceanicola pacificus</name>
    <dbReference type="NCBI Taxonomy" id="2676438"/>
    <lineage>
        <taxon>Bacteria</taxon>
        <taxon>Pseudomonadati</taxon>
        <taxon>Pseudomonadota</taxon>
        <taxon>Alphaproteobacteria</taxon>
        <taxon>Rhodobacterales</taxon>
        <taxon>Paracoccaceae</taxon>
        <taxon>Pseudooceanicola</taxon>
    </lineage>
</organism>
<keyword evidence="3" id="KW-0564">Palmitate</keyword>
<evidence type="ECO:0000259" key="6">
    <source>
        <dbReference type="Pfam" id="PF09864"/>
    </source>
</evidence>
<dbReference type="Proteomes" id="UP000443843">
    <property type="component" value="Unassembled WGS sequence"/>
</dbReference>
<comment type="caution">
    <text evidence="7">The sequence shown here is derived from an EMBL/GenBank/DDBJ whole genome shotgun (WGS) entry which is preliminary data.</text>
</comment>
<keyword evidence="2" id="KW-0472">Membrane</keyword>
<feature type="domain" description="C-type lysozyme inhibitor" evidence="6">
    <location>
        <begin position="28"/>
        <end position="95"/>
    </location>
</feature>
<evidence type="ECO:0000256" key="1">
    <source>
        <dbReference type="ARBA" id="ARBA00022729"/>
    </source>
</evidence>
<proteinExistence type="predicted"/>
<evidence type="ECO:0000256" key="2">
    <source>
        <dbReference type="ARBA" id="ARBA00023136"/>
    </source>
</evidence>
<gene>
    <name evidence="7" type="ORF">GLS40_03670</name>
</gene>
<protein>
    <recommendedName>
        <fullName evidence="6">C-type lysozyme inhibitor domain-containing protein</fullName>
    </recommendedName>
</protein>
<evidence type="ECO:0000313" key="7">
    <source>
        <dbReference type="EMBL" id="MWB77115.1"/>
    </source>
</evidence>
<evidence type="ECO:0000256" key="5">
    <source>
        <dbReference type="SAM" id="SignalP"/>
    </source>
</evidence>
<evidence type="ECO:0000256" key="4">
    <source>
        <dbReference type="ARBA" id="ARBA00023288"/>
    </source>
</evidence>
<evidence type="ECO:0000256" key="3">
    <source>
        <dbReference type="ARBA" id="ARBA00023139"/>
    </source>
</evidence>
<evidence type="ECO:0000313" key="8">
    <source>
        <dbReference type="Proteomes" id="UP000443843"/>
    </source>
</evidence>
<dbReference type="SUPFAM" id="SSF141488">
    <property type="entry name" value="YdhA-like"/>
    <property type="match status" value="1"/>
</dbReference>
<keyword evidence="1 5" id="KW-0732">Signal</keyword>
<keyword evidence="8" id="KW-1185">Reference proteome</keyword>
<sequence>MIRAPAAAATALLAATPLAAQDVIEVTYVCERGVEIPVVYIEGEASTAVLLAEGRMVVLPRAVSGSGARYARDGDAEGYVWWNKGDEATLAWFDARLGEEVTLYAFCEETGD</sequence>
<dbReference type="InterPro" id="IPR036328">
    <property type="entry name" value="MliC_sf"/>
</dbReference>
<dbReference type="AlphaFoldDB" id="A0A844W1Z4"/>
<feature type="chain" id="PRO_5032988623" description="C-type lysozyme inhibitor domain-containing protein" evidence="5">
    <location>
        <begin position="21"/>
        <end position="112"/>
    </location>
</feature>
<keyword evidence="4" id="KW-0449">Lipoprotein</keyword>
<dbReference type="Gene3D" id="2.40.128.200">
    <property type="match status" value="1"/>
</dbReference>
<accession>A0A844W1Z4</accession>
<name>A0A844W1Z4_9RHOB</name>
<dbReference type="InterPro" id="IPR018660">
    <property type="entry name" value="MliC"/>
</dbReference>
<feature type="signal peptide" evidence="5">
    <location>
        <begin position="1"/>
        <end position="20"/>
    </location>
</feature>
<reference evidence="7 8" key="1">
    <citation type="submission" date="2019-11" db="EMBL/GenBank/DDBJ databases">
        <title>Pseudooceanicola pacifica sp. nov., isolated from deep-sea sediment of the Pacific Ocean.</title>
        <authorList>
            <person name="Lyu L."/>
        </authorList>
    </citation>
    <scope>NUCLEOTIDE SEQUENCE [LARGE SCALE GENOMIC DNA]</scope>
    <source>
        <strain evidence="7 8">216_PA32_1</strain>
    </source>
</reference>
<dbReference type="RefSeq" id="WP_160381325.1">
    <property type="nucleotide sequence ID" value="NZ_WNXQ01000002.1"/>
</dbReference>